<evidence type="ECO:0000313" key="2">
    <source>
        <dbReference type="Proteomes" id="UP001054945"/>
    </source>
</evidence>
<keyword evidence="2" id="KW-1185">Reference proteome</keyword>
<dbReference type="EMBL" id="BPLR01000712">
    <property type="protein sequence ID" value="GIY96875.1"/>
    <property type="molecule type" value="Genomic_DNA"/>
</dbReference>
<dbReference type="InterPro" id="IPR017956">
    <property type="entry name" value="AT_hook_DNA-bd_motif"/>
</dbReference>
<organism evidence="1 2">
    <name type="scientific">Caerostris extrusa</name>
    <name type="common">Bark spider</name>
    <name type="synonym">Caerostris bankana</name>
    <dbReference type="NCBI Taxonomy" id="172846"/>
    <lineage>
        <taxon>Eukaryota</taxon>
        <taxon>Metazoa</taxon>
        <taxon>Ecdysozoa</taxon>
        <taxon>Arthropoda</taxon>
        <taxon>Chelicerata</taxon>
        <taxon>Arachnida</taxon>
        <taxon>Araneae</taxon>
        <taxon>Araneomorphae</taxon>
        <taxon>Entelegynae</taxon>
        <taxon>Araneoidea</taxon>
        <taxon>Araneidae</taxon>
        <taxon>Caerostris</taxon>
    </lineage>
</organism>
<dbReference type="AlphaFoldDB" id="A0AAV4XRR4"/>
<sequence length="542" mass="61465">MMSGSKLAGEQLKIFPGNSDIHRAITKYLTDGKIEFYVITPKNQRPLKAGLKGLPVSYSADEIATRLAELGLKVDQVRQLTNLKTKAPTPVWQIVYRKAPQNNKIFERSHKENVLRAIGLDIYGTYFHIFAWTFKQTKLQLKWPKNVKNVKLEKNFFTGSSLIWCLEKMKNSFCNSVQENEPKEENDKKTLNIESNFSSPMHNSERPRKANPAEKLICEKGHIQQMIPENLCSEDPKIVQKLNEEKNIKTTQNKETDQQNTNAFFSTVDMNNIKNKVSENLEISIDCIKEHKEFHCSSTNEIDVLEGLMNSTENSVNSSSAQYEENTYSAVIENSKNIYFNNMPKATDPSFKINISEKEAEYSVGIKRGRGRPRKVNTPICVQAIKRPKGRPRKYSSPMCVQATEKLPAALNELCGSSTNSIHSSSAQYGENTYSAVIENSKNIYFNNMPKATDPSFKINISEKRCRPRKVNTPMCVQAIKRPKGRPRKYSSPMCVQATEKLPAALNETVGSSTNSVVRPKGRPRKYSSPMCFKPLSNFLLH</sequence>
<comment type="caution">
    <text evidence="1">The sequence shown here is derived from an EMBL/GenBank/DDBJ whole genome shotgun (WGS) entry which is preliminary data.</text>
</comment>
<reference evidence="1 2" key="1">
    <citation type="submission" date="2021-06" db="EMBL/GenBank/DDBJ databases">
        <title>Caerostris extrusa draft genome.</title>
        <authorList>
            <person name="Kono N."/>
            <person name="Arakawa K."/>
        </authorList>
    </citation>
    <scope>NUCLEOTIDE SEQUENCE [LARGE SCALE GENOMIC DNA]</scope>
</reference>
<proteinExistence type="predicted"/>
<accession>A0AAV4XRR4</accession>
<gene>
    <name evidence="1" type="ORF">CEXT_356481</name>
</gene>
<dbReference type="GO" id="GO:0003677">
    <property type="term" value="F:DNA binding"/>
    <property type="evidence" value="ECO:0007669"/>
    <property type="project" value="InterPro"/>
</dbReference>
<dbReference type="PRINTS" id="PR00929">
    <property type="entry name" value="ATHOOK"/>
</dbReference>
<dbReference type="Proteomes" id="UP001054945">
    <property type="component" value="Unassembled WGS sequence"/>
</dbReference>
<dbReference type="SMART" id="SM00384">
    <property type="entry name" value="AT_hook"/>
    <property type="match status" value="5"/>
</dbReference>
<protein>
    <submittedName>
        <fullName evidence="1">Uncharacterized protein</fullName>
    </submittedName>
</protein>
<evidence type="ECO:0000313" key="1">
    <source>
        <dbReference type="EMBL" id="GIY96875.1"/>
    </source>
</evidence>
<name>A0AAV4XRR4_CAEEX</name>